<dbReference type="RefSeq" id="WP_198473701.1">
    <property type="nucleotide sequence ID" value="NZ_JADGMQ010000001.1"/>
</dbReference>
<comment type="caution">
    <text evidence="1">The sequence shown here is derived from an EMBL/GenBank/DDBJ whole genome shotgun (WGS) entry which is preliminary data.</text>
</comment>
<dbReference type="Proteomes" id="UP000601789">
    <property type="component" value="Unassembled WGS sequence"/>
</dbReference>
<dbReference type="EMBL" id="JADGMQ010000001">
    <property type="protein sequence ID" value="MBI1619415.1"/>
    <property type="molecule type" value="Genomic_DNA"/>
</dbReference>
<evidence type="ECO:0000313" key="1">
    <source>
        <dbReference type="EMBL" id="MBI1619415.1"/>
    </source>
</evidence>
<accession>A0ABS0S7Y8</accession>
<proteinExistence type="predicted"/>
<organism evidence="1 2">
    <name type="scientific">Aquamicrobium zhengzhouense</name>
    <dbReference type="NCBI Taxonomy" id="2781738"/>
    <lineage>
        <taxon>Bacteria</taxon>
        <taxon>Pseudomonadati</taxon>
        <taxon>Pseudomonadota</taxon>
        <taxon>Alphaproteobacteria</taxon>
        <taxon>Hyphomicrobiales</taxon>
        <taxon>Phyllobacteriaceae</taxon>
        <taxon>Aquamicrobium</taxon>
    </lineage>
</organism>
<reference evidence="1 2" key="1">
    <citation type="submission" date="2020-10" db="EMBL/GenBank/DDBJ databases">
        <title>Aquamicrobium zhengzhouensis sp. nov., a exopolysaccharide producing bacterium isolated from farmland soil.</title>
        <authorList>
            <person name="Wang X."/>
        </authorList>
    </citation>
    <scope>NUCLEOTIDE SEQUENCE [LARGE SCALE GENOMIC DNA]</scope>
    <source>
        <strain evidence="2">cd-1</strain>
    </source>
</reference>
<keyword evidence="2" id="KW-1185">Reference proteome</keyword>
<evidence type="ECO:0000313" key="2">
    <source>
        <dbReference type="Proteomes" id="UP000601789"/>
    </source>
</evidence>
<gene>
    <name evidence="1" type="ORF">IOD40_01880</name>
</gene>
<sequence>MMIYLLATTMTLAMLIATALGLHSEAQSVKLEAQRKAARRNVTFG</sequence>
<protein>
    <submittedName>
        <fullName evidence="1">Uncharacterized protein</fullName>
    </submittedName>
</protein>
<name>A0ABS0S7Y8_9HYPH</name>